<evidence type="ECO:0000256" key="3">
    <source>
        <dbReference type="ARBA" id="ARBA00022490"/>
    </source>
</evidence>
<name>A0ABD1EMF2_HYPHA</name>
<gene>
    <name evidence="7" type="ORF">ABEB36_007982</name>
</gene>
<keyword evidence="4" id="KW-0969">Cilium</keyword>
<reference evidence="7 8" key="1">
    <citation type="submission" date="2024-05" db="EMBL/GenBank/DDBJ databases">
        <title>Genetic variation in Jamaican populations of the coffee berry borer (Hypothenemus hampei).</title>
        <authorList>
            <person name="Errbii M."/>
            <person name="Myrie A."/>
        </authorList>
    </citation>
    <scope>NUCLEOTIDE SEQUENCE [LARGE SCALE GENOMIC DNA]</scope>
    <source>
        <strain evidence="7">JA-Hopewell-2020-01-JO</strain>
        <tissue evidence="7">Whole body</tissue>
    </source>
</reference>
<sequence length="2097" mass="241754">MMIKFSEFGWLIPYDKANESVAALEKPVIISGVKINPGCMVFKNAYDRKNFKQTLTITNISKHSVNIRIFPSTSKAFQFKPLPTGQNLSPGLTIVRHIKYSFVKATAIPQACFDIFINNHCFRYGLLVHTALIQVEVFPKSIDFGEIDIGSISKSKQFVIANTGTKQALYSIDLGRNSFPVTVEPMKGIIQPGDANDLTVRVFGTEEGEFNEEFWIKTEPLQRIHIKGKFIKPGLVIDYPLADRTLSILAFPMTFLGVPQELSVVIQNRSSSSGVVCIVGNVNGEMLPYEQATKKDWNFKQFQITPLEARLHTNQKYILGIRFEPQKSITKAAYFIINVVIKAKKCQENGNPCKIQTTLPNKEIPSMTPALYPLDIISAVSVDENVYKGLQLEPLFLDEDVVLLIYAELEIPKITIVPDKLYFGSLNVFKTYTQTIKFTNNSKTLPLIMKYVHKTPNIEIIPKETYLPPNETVEIIFKLCPTRVGEYKIGVALDVFFPKTKFKLINIKSIELEVYFKGLLTEELKLKRSIKPKFLPGITPTNCNEVGYLVDHVKFNSQLAMPRGAVVDRPKLIFNENNNALIAFPNDRPTTLRPWRNPVTCKTIFAQLPRVITSIDDATDLSPKQQIWKNQSKSYYIKYLRQFKLSKPYSESELEDYETTDKRKILMEYWNKGTCKSVLKNKQLKHNPFVPLTPYEIHNIVVTPQFIQLGSLAVDSASSSQFNVQNKNPFPVHISIKAPYSSLIFKQEEFLLDPGSSNNIDFTYRSSHGGTHHIPMFIIMNFFHVIDFTVLATIVSNSIQSLNKNICIVPTEKTTFLELYNPINSDVSFSVDAKFFHLDSFPDKGIIPARRKMVITVTFNPEFGYIPVKEIAVISESGYKVLIEVNFDHKKAEIAISSETLVFKNIPLNTEVTQELIISNKSDQLIPVNIEFIEDESFAELVISPIETFIRQKGSTVVRFTLKFQEVVQFKLPINLTFQNEFRRQITIIGNVLCPSVSFKPEFIKTPKIPCGCIITIPFRLYNNSTIFNRILFLMEDWPQFTIRNKLGTKISDKIIDLSPKQKMDLLLEFHPQETVAYCIYLPYILNEILGPPEFNCPESLKSDYYLTPEPNKYKKSQNSLEKLKTLKILCTSSKAWLQFSQLEMEFSTFGECSKVFEVRNVSSYTQELIFDLKYLTNFILEPLKENLAIVEEVSIKADLKPEETLTLLIKFESSMKNYGEFAEQVPIIVKQYSESVAYNYLKLTGINPEPNIKCEVKWVYFTPAEIGCRQEQNINLELFAHRCDKRLEMTCNCNELDISMKSQIDISNTHSLIEYSVVFLAKKECIIETEVTFSCSCSMSITVEIFACGDRSLIINFMSEKSIINSSTYPFFPMENDQSAYASLLRNLVPSIERWLYTQGFYCQYFYKLPDDIARYSVEITEEKMKPLLGKMTYPLLPLVQLLVNLMDKSILKYIDSGSVPVQDLKESSAYKYATYRNTLSFLKSQKIKVPGLKPEHLLTYPEYIEYKRNTNELTNILSEDNFYRFSKQKWLDLFFHIYKVLVLERTVNSQNPQIELLNKDTQEFEEYVEANLYRFPSSYFCDAKLLLWLEFHYNRQKTVLWPNYTFESVQLINDFTQVDDSVPLATITAVYCPYLKEFLNDVYACAKTVEQRIHNACRVVQAWKTLKLSLDIHPQTIVKSSKIKIIFIVTYLYEVLPHFYPNDEVVIEAPLSQSNSYNLHIQNCGDDSIQYNTIFFGENSYLFKVECGNITIPSHKTKSLTLTYYAKRNLNASAILVCSGEIGGQRYAKSMAINVIGVPKTTSSQEIELKVDTYLPCERQIKLKSPYGKNYIAEMYICFEEPKSFQDVYAVSFLKRNLIPREIDFDSTKCEFFEKEETLLSLYTFSVSRGECYFYLYFCNNEVGDFCVLIRLTSNPNRDCVDNLDVTARDFKMPCTCRESLNLYCPKTFTVTIPSRNLYLWGATVNMIENCFTESKVAVMRPYYWTPASIRLLRFYLKQFPEGFMIPYHIYNDRVEYNISKNKNFSSYSNTLKIENVTDEDGVPLILHWNQSSWPHNTNLELISLDRREVRRFKLIFPSKEISHETNDKNINLDE</sequence>
<proteinExistence type="predicted"/>
<dbReference type="PANTHER" id="PTHR45912:SF3">
    <property type="entry name" value="CILIA- AND FLAGELLA-ASSOCIATED PROTEIN 47"/>
    <property type="match status" value="1"/>
</dbReference>
<evidence type="ECO:0000259" key="6">
    <source>
        <dbReference type="Pfam" id="PF22544"/>
    </source>
</evidence>
<evidence type="ECO:0000313" key="7">
    <source>
        <dbReference type="EMBL" id="KAL1496933.1"/>
    </source>
</evidence>
<evidence type="ECO:0000256" key="4">
    <source>
        <dbReference type="ARBA" id="ARBA00023069"/>
    </source>
</evidence>
<dbReference type="Pfam" id="PF22544">
    <property type="entry name" value="HYDIN_VesB_CFA65-like_Ig"/>
    <property type="match status" value="1"/>
</dbReference>
<evidence type="ECO:0000256" key="1">
    <source>
        <dbReference type="ARBA" id="ARBA00004138"/>
    </source>
</evidence>
<accession>A0ABD1EMF2</accession>
<dbReference type="PANTHER" id="PTHR45912">
    <property type="entry name" value="CILIA- AND FLAGELLA-ASSOCIATED PROTEIN 47"/>
    <property type="match status" value="1"/>
</dbReference>
<evidence type="ECO:0000256" key="2">
    <source>
        <dbReference type="ARBA" id="ARBA00004496"/>
    </source>
</evidence>
<keyword evidence="5" id="KW-0966">Cell projection</keyword>
<dbReference type="EMBL" id="JBDJPC010000006">
    <property type="protein sequence ID" value="KAL1496933.1"/>
    <property type="molecule type" value="Genomic_DNA"/>
</dbReference>
<dbReference type="InterPro" id="IPR053879">
    <property type="entry name" value="HYDIN_VesB_CFA65-like_Ig"/>
</dbReference>
<organism evidence="7 8">
    <name type="scientific">Hypothenemus hampei</name>
    <name type="common">Coffee berry borer</name>
    <dbReference type="NCBI Taxonomy" id="57062"/>
    <lineage>
        <taxon>Eukaryota</taxon>
        <taxon>Metazoa</taxon>
        <taxon>Ecdysozoa</taxon>
        <taxon>Arthropoda</taxon>
        <taxon>Hexapoda</taxon>
        <taxon>Insecta</taxon>
        <taxon>Pterygota</taxon>
        <taxon>Neoptera</taxon>
        <taxon>Endopterygota</taxon>
        <taxon>Coleoptera</taxon>
        <taxon>Polyphaga</taxon>
        <taxon>Cucujiformia</taxon>
        <taxon>Curculionidae</taxon>
        <taxon>Scolytinae</taxon>
        <taxon>Hypothenemus</taxon>
    </lineage>
</organism>
<keyword evidence="8" id="KW-1185">Reference proteome</keyword>
<dbReference type="GO" id="GO:0005737">
    <property type="term" value="C:cytoplasm"/>
    <property type="evidence" value="ECO:0007669"/>
    <property type="project" value="UniProtKB-SubCell"/>
</dbReference>
<protein>
    <recommendedName>
        <fullName evidence="6">HYDIN/VesB/CFA65-like Ig-like domain-containing protein</fullName>
    </recommendedName>
</protein>
<dbReference type="Proteomes" id="UP001566132">
    <property type="component" value="Unassembled WGS sequence"/>
</dbReference>
<comment type="subcellular location">
    <subcellularLocation>
        <location evidence="1">Cell projection</location>
        <location evidence="1">Cilium</location>
    </subcellularLocation>
    <subcellularLocation>
        <location evidence="2">Cytoplasm</location>
    </subcellularLocation>
</comment>
<feature type="domain" description="HYDIN/VesB/CFA65-like Ig-like" evidence="6">
    <location>
        <begin position="138"/>
        <end position="228"/>
    </location>
</feature>
<dbReference type="Gene3D" id="2.60.40.10">
    <property type="entry name" value="Immunoglobulins"/>
    <property type="match status" value="3"/>
</dbReference>
<dbReference type="InterPro" id="IPR013783">
    <property type="entry name" value="Ig-like_fold"/>
</dbReference>
<evidence type="ECO:0000313" key="8">
    <source>
        <dbReference type="Proteomes" id="UP001566132"/>
    </source>
</evidence>
<dbReference type="GO" id="GO:0005929">
    <property type="term" value="C:cilium"/>
    <property type="evidence" value="ECO:0007669"/>
    <property type="project" value="UniProtKB-SubCell"/>
</dbReference>
<evidence type="ECO:0000256" key="5">
    <source>
        <dbReference type="ARBA" id="ARBA00023273"/>
    </source>
</evidence>
<keyword evidence="3" id="KW-0963">Cytoplasm</keyword>
<comment type="caution">
    <text evidence="7">The sequence shown here is derived from an EMBL/GenBank/DDBJ whole genome shotgun (WGS) entry which is preliminary data.</text>
</comment>